<dbReference type="EMBL" id="NMPZ01000014">
    <property type="protein sequence ID" value="OXL43698.1"/>
    <property type="molecule type" value="Genomic_DNA"/>
</dbReference>
<organism evidence="5 6">
    <name type="scientific">Segatella copri</name>
    <dbReference type="NCBI Taxonomy" id="165179"/>
    <lineage>
        <taxon>Bacteria</taxon>
        <taxon>Pseudomonadati</taxon>
        <taxon>Bacteroidota</taxon>
        <taxon>Bacteroidia</taxon>
        <taxon>Bacteroidales</taxon>
        <taxon>Prevotellaceae</taxon>
        <taxon>Segatella</taxon>
    </lineage>
</organism>
<feature type="compositionally biased region" description="Low complexity" evidence="4">
    <location>
        <begin position="418"/>
        <end position="448"/>
    </location>
</feature>
<evidence type="ECO:0000256" key="1">
    <source>
        <dbReference type="ARBA" id="ARBA00022723"/>
    </source>
</evidence>
<evidence type="ECO:0000313" key="6">
    <source>
        <dbReference type="Proteomes" id="UP000215155"/>
    </source>
</evidence>
<dbReference type="GO" id="GO:0046872">
    <property type="term" value="F:metal ion binding"/>
    <property type="evidence" value="ECO:0007669"/>
    <property type="project" value="UniProtKB-KW"/>
</dbReference>
<keyword evidence="2" id="KW-0560">Oxidoreductase</keyword>
<dbReference type="InterPro" id="IPR005255">
    <property type="entry name" value="PdxA_fam"/>
</dbReference>
<dbReference type="PANTHER" id="PTHR30004:SF6">
    <property type="entry name" value="D-THREONATE 4-PHOSPHATE DEHYDROGENASE"/>
    <property type="match status" value="1"/>
</dbReference>
<evidence type="ECO:0000313" key="5">
    <source>
        <dbReference type="EMBL" id="OXL43698.1"/>
    </source>
</evidence>
<evidence type="ECO:0000256" key="4">
    <source>
        <dbReference type="SAM" id="MobiDB-lite"/>
    </source>
</evidence>
<dbReference type="Gene3D" id="3.40.718.10">
    <property type="entry name" value="Isopropylmalate Dehydrogenase"/>
    <property type="match status" value="1"/>
</dbReference>
<dbReference type="SUPFAM" id="SSF53659">
    <property type="entry name" value="Isocitrate/Isopropylmalate dehydrogenase-like"/>
    <property type="match status" value="1"/>
</dbReference>
<name>A0AA91TJ64_9BACT</name>
<accession>A0AA91TJ64</accession>
<keyword evidence="3" id="KW-0520">NAD</keyword>
<keyword evidence="1" id="KW-0479">Metal-binding</keyword>
<evidence type="ECO:0000256" key="3">
    <source>
        <dbReference type="ARBA" id="ARBA00023027"/>
    </source>
</evidence>
<dbReference type="PANTHER" id="PTHR30004">
    <property type="entry name" value="4-HYDROXYTHREONINE-4-PHOSPHATE DEHYDROGENASE"/>
    <property type="match status" value="1"/>
</dbReference>
<dbReference type="Pfam" id="PF04166">
    <property type="entry name" value="PdxA"/>
    <property type="match status" value="1"/>
</dbReference>
<feature type="compositionally biased region" description="Basic and acidic residues" evidence="4">
    <location>
        <begin position="345"/>
        <end position="357"/>
    </location>
</feature>
<gene>
    <name evidence="5" type="ORF">CFT61_09690</name>
</gene>
<reference evidence="5 6" key="1">
    <citation type="submission" date="2017-07" db="EMBL/GenBank/DDBJ databases">
        <title>Draft genome sequence of Prevotella copri isolated from the gut of healthy adult Indian.</title>
        <authorList>
            <person name="Das B."/>
            <person name="Bag S."/>
            <person name="Ghosh T.S."/>
        </authorList>
    </citation>
    <scope>NUCLEOTIDE SEQUENCE [LARGE SCALE GENOMIC DNA]</scope>
    <source>
        <strain evidence="5 6">Indica</strain>
    </source>
</reference>
<dbReference type="Proteomes" id="UP000215155">
    <property type="component" value="Unassembled WGS sequence"/>
</dbReference>
<feature type="region of interest" description="Disordered" evidence="4">
    <location>
        <begin position="332"/>
        <end position="449"/>
    </location>
</feature>
<protein>
    <submittedName>
        <fullName evidence="5">4-hydroxythreonine-4-phosphate dehydrogenase</fullName>
    </submittedName>
</protein>
<sequence length="466" mass="51413">MDNKKIRVAITHGDTNGIGYELIFKAFSEPEMLEFCTPIIYGSPKVAAYYRKAMNLPAQFSIIQKAEDAEDGRINLLAAVDEEVKVDMGLPTDESGAAAIKALDRAMTDYRNNLYDVLITAPVSSQNVKIEGYTFKGHKEYIETCIGDRNSSLSILIGDDLRIAAITEKTPLAQVAGAISQESIVSKTTLLWQTLKRDFLITNPRIAVLALNPSINEEQSCGKEEREIIIPAIDHLADKGIQAFGPYPADEFFGSGYFSEFDGIMAMYYDQATVPFHALYNEDGVLYTAGLPLIHTAANTTPCYFMAGCNEADPTSFRHAIFTALDAFRHRETSDEVGTNPLPKLYHEKRDESEKVRFSIPKKHAPSPFPSKNGKQGAPKGNEQKEAQNNAPRNNEQKEVQKEAQNNAPRNNEQKEVQNNAPRNNEQQNNNQKAQQPNKQKAAQAAAALSAVLSAVQAGQKPASKE</sequence>
<proteinExistence type="predicted"/>
<comment type="caution">
    <text evidence="5">The sequence shown here is derived from an EMBL/GenBank/DDBJ whole genome shotgun (WGS) entry which is preliminary data.</text>
</comment>
<evidence type="ECO:0000256" key="2">
    <source>
        <dbReference type="ARBA" id="ARBA00023002"/>
    </source>
</evidence>
<dbReference type="GO" id="GO:0051287">
    <property type="term" value="F:NAD binding"/>
    <property type="evidence" value="ECO:0007669"/>
    <property type="project" value="InterPro"/>
</dbReference>
<dbReference type="GO" id="GO:0016491">
    <property type="term" value="F:oxidoreductase activity"/>
    <property type="evidence" value="ECO:0007669"/>
    <property type="project" value="UniProtKB-KW"/>
</dbReference>
<dbReference type="AlphaFoldDB" id="A0AA91TJ64"/>